<dbReference type="PROSITE" id="PS50893">
    <property type="entry name" value="ABC_TRANSPORTER_2"/>
    <property type="match status" value="1"/>
</dbReference>
<dbReference type="Proteomes" id="UP001247542">
    <property type="component" value="Unassembled WGS sequence"/>
</dbReference>
<dbReference type="InterPro" id="IPR003439">
    <property type="entry name" value="ABC_transporter-like_ATP-bd"/>
</dbReference>
<protein>
    <submittedName>
        <fullName evidence="5">ABC transporter ATP-binding protein</fullName>
    </submittedName>
</protein>
<gene>
    <name evidence="5" type="ORF">QS713_02265</name>
</gene>
<keyword evidence="2" id="KW-0547">Nucleotide-binding</keyword>
<keyword evidence="3 5" id="KW-0067">ATP-binding</keyword>
<dbReference type="SUPFAM" id="SSF52540">
    <property type="entry name" value="P-loop containing nucleoside triphosphate hydrolases"/>
    <property type="match status" value="1"/>
</dbReference>
<dbReference type="Pfam" id="PF00005">
    <property type="entry name" value="ABC_tran"/>
    <property type="match status" value="1"/>
</dbReference>
<organism evidence="5 6">
    <name type="scientific">Gleimia hominis</name>
    <dbReference type="NCBI Taxonomy" id="595468"/>
    <lineage>
        <taxon>Bacteria</taxon>
        <taxon>Bacillati</taxon>
        <taxon>Actinomycetota</taxon>
        <taxon>Actinomycetes</taxon>
        <taxon>Actinomycetales</taxon>
        <taxon>Actinomycetaceae</taxon>
        <taxon>Gleimia</taxon>
    </lineage>
</organism>
<dbReference type="PANTHER" id="PTHR24220">
    <property type="entry name" value="IMPORT ATP-BINDING PROTEIN"/>
    <property type="match status" value="1"/>
</dbReference>
<evidence type="ECO:0000259" key="4">
    <source>
        <dbReference type="PROSITE" id="PS50893"/>
    </source>
</evidence>
<evidence type="ECO:0000313" key="6">
    <source>
        <dbReference type="Proteomes" id="UP001247542"/>
    </source>
</evidence>
<evidence type="ECO:0000256" key="1">
    <source>
        <dbReference type="ARBA" id="ARBA00022448"/>
    </source>
</evidence>
<feature type="domain" description="ABC transporter" evidence="4">
    <location>
        <begin position="8"/>
        <end position="221"/>
    </location>
</feature>
<dbReference type="EMBL" id="JASXSX010000001">
    <property type="protein sequence ID" value="MDT3766889.1"/>
    <property type="molecule type" value="Genomic_DNA"/>
</dbReference>
<evidence type="ECO:0000313" key="5">
    <source>
        <dbReference type="EMBL" id="MDT3766889.1"/>
    </source>
</evidence>
<dbReference type="InterPro" id="IPR027417">
    <property type="entry name" value="P-loop_NTPase"/>
</dbReference>
<name>A0ABU3I933_9ACTO</name>
<dbReference type="SMART" id="SM00382">
    <property type="entry name" value="AAA"/>
    <property type="match status" value="1"/>
</dbReference>
<dbReference type="CDD" id="cd03255">
    <property type="entry name" value="ABC_MJ0796_LolCDE_FtsE"/>
    <property type="match status" value="1"/>
</dbReference>
<dbReference type="InterPro" id="IPR015854">
    <property type="entry name" value="ABC_transpr_LolD-like"/>
</dbReference>
<keyword evidence="1" id="KW-0813">Transport</keyword>
<keyword evidence="6" id="KW-1185">Reference proteome</keyword>
<dbReference type="InterPro" id="IPR003593">
    <property type="entry name" value="AAA+_ATPase"/>
</dbReference>
<dbReference type="PROSITE" id="PS00211">
    <property type="entry name" value="ABC_TRANSPORTER_1"/>
    <property type="match status" value="1"/>
</dbReference>
<dbReference type="GO" id="GO:0005524">
    <property type="term" value="F:ATP binding"/>
    <property type="evidence" value="ECO:0007669"/>
    <property type="project" value="UniProtKB-KW"/>
</dbReference>
<dbReference type="InterPro" id="IPR017911">
    <property type="entry name" value="MacB-like_ATP-bd"/>
</dbReference>
<comment type="caution">
    <text evidence="5">The sequence shown here is derived from an EMBL/GenBank/DDBJ whole genome shotgun (WGS) entry which is preliminary data.</text>
</comment>
<evidence type="ECO:0000256" key="3">
    <source>
        <dbReference type="ARBA" id="ARBA00022840"/>
    </source>
</evidence>
<evidence type="ECO:0000256" key="2">
    <source>
        <dbReference type="ARBA" id="ARBA00022741"/>
    </source>
</evidence>
<accession>A0ABU3I933</accession>
<proteinExistence type="predicted"/>
<reference evidence="5 6" key="1">
    <citation type="submission" date="2023-06" db="EMBL/GenBank/DDBJ databases">
        <title>Draft genome sequence of Gleimia hominis type strain CCUG 57540T.</title>
        <authorList>
            <person name="Salva-Serra F."/>
            <person name="Cardew S."/>
            <person name="Jensie Markopoulos S."/>
            <person name="Ohlen M."/>
            <person name="Inganas E."/>
            <person name="Svensson-Stadler L."/>
            <person name="Moore E.R.B."/>
        </authorList>
    </citation>
    <scope>NUCLEOTIDE SEQUENCE [LARGE SCALE GENOMIC DNA]</scope>
    <source>
        <strain evidence="5 6">CCUG 57540</strain>
    </source>
</reference>
<dbReference type="Gene3D" id="3.40.50.300">
    <property type="entry name" value="P-loop containing nucleotide triphosphate hydrolases"/>
    <property type="match status" value="1"/>
</dbReference>
<dbReference type="InterPro" id="IPR017871">
    <property type="entry name" value="ABC_transporter-like_CS"/>
</dbReference>
<dbReference type="RefSeq" id="WP_313272111.1">
    <property type="nucleotide sequence ID" value="NZ_JASXSX010000001.1"/>
</dbReference>
<sequence>MANLDPIISVQNLQQKFSKNHVLNDVSLSIRAGESVAISGSSGSGKTTLLGCIMGLIQPTSGDVTVAGQDMRKLSRAKGAAFRNHNIGIVFQNGELIEELTAEENVALPTLMNKKDKSVLERASEYLRKLKVPVGRPVYSLSGGEAQRVAFARATFNRPPVILADEPTANLDPELRDELCTLLFENVRASNSALVLVSHDPVVNNRAGRHYVLNHGKLTKQ</sequence>